<dbReference type="EMBL" id="MFHP01000007">
    <property type="protein sequence ID" value="OGF72836.1"/>
    <property type="molecule type" value="Genomic_DNA"/>
</dbReference>
<evidence type="ECO:0000313" key="2">
    <source>
        <dbReference type="EMBL" id="OGF72836.1"/>
    </source>
</evidence>
<dbReference type="InterPro" id="IPR050490">
    <property type="entry name" value="Bact_solute-bd_prot1"/>
</dbReference>
<dbReference type="Proteomes" id="UP000178743">
    <property type="component" value="Unassembled WGS sequence"/>
</dbReference>
<keyword evidence="1" id="KW-1133">Transmembrane helix</keyword>
<name>A0A1F5WAZ6_9BACT</name>
<dbReference type="AlphaFoldDB" id="A0A1F5WAZ6"/>
<comment type="caution">
    <text evidence="2">The sequence shown here is derived from an EMBL/GenBank/DDBJ whole genome shotgun (WGS) entry which is preliminary data.</text>
</comment>
<evidence type="ECO:0000313" key="3">
    <source>
        <dbReference type="Proteomes" id="UP000178743"/>
    </source>
</evidence>
<sequence length="430" mass="47038">MKFQLAIIGGAIMFVVIAVLVLTGALPGLRTNEGRGAKLIMWGFDDPGAVSPLISKFTGARTDFEVKYFKKDIGVFESDLLNVIASGSADIPDVIVFPSGYLKKHKDKLASAPPILITEREIRQDYVEAASAFLGSKNEVFGIPFYADVLALYSNGDLFTKNFITLPPKTWDEFLVYTQKFTQKDSAGKILISGAAMGRGGNIKNAPLILTTLFLQSGESIVKEDGEVSLGSSVNVGNTTLRPAESSLRFITDFANPQKTLQSWSSALPEDEEMFIGGKLAMYLGLISDYNEIKSKNPHLSFAASLIPQLKDAQRPIAGGELFALAVPKASQKQAQAWEFIKFLTDAENSAAYADTAMNVSLRRDTLPNYQKESVRSVFAQSVLALKLWPNPDPLRSGQIFRDLIEDAVLGRATLREALEKARARLDELK</sequence>
<dbReference type="PANTHER" id="PTHR43649">
    <property type="entry name" value="ARABINOSE-BINDING PROTEIN-RELATED"/>
    <property type="match status" value="1"/>
</dbReference>
<feature type="transmembrane region" description="Helical" evidence="1">
    <location>
        <begin position="6"/>
        <end position="29"/>
    </location>
</feature>
<evidence type="ECO:0008006" key="4">
    <source>
        <dbReference type="Google" id="ProtNLM"/>
    </source>
</evidence>
<proteinExistence type="predicted"/>
<accession>A0A1F5WAZ6</accession>
<keyword evidence="1" id="KW-0472">Membrane</keyword>
<keyword evidence="1" id="KW-0812">Transmembrane</keyword>
<dbReference type="Pfam" id="PF13416">
    <property type="entry name" value="SBP_bac_8"/>
    <property type="match status" value="1"/>
</dbReference>
<dbReference type="PANTHER" id="PTHR43649:SF12">
    <property type="entry name" value="DIACETYLCHITOBIOSE BINDING PROTEIN DASA"/>
    <property type="match status" value="1"/>
</dbReference>
<protein>
    <recommendedName>
        <fullName evidence="4">ABC transporter substrate-binding protein</fullName>
    </recommendedName>
</protein>
<organism evidence="2 3">
    <name type="scientific">Candidatus Giovannonibacteria bacterium RIFCSPHIGHO2_02_FULL_45_40</name>
    <dbReference type="NCBI Taxonomy" id="1798337"/>
    <lineage>
        <taxon>Bacteria</taxon>
        <taxon>Candidatus Giovannoniibacteriota</taxon>
    </lineage>
</organism>
<dbReference type="Gene3D" id="3.40.190.10">
    <property type="entry name" value="Periplasmic binding protein-like II"/>
    <property type="match status" value="1"/>
</dbReference>
<reference evidence="2 3" key="1">
    <citation type="journal article" date="2016" name="Nat. Commun.">
        <title>Thousands of microbial genomes shed light on interconnected biogeochemical processes in an aquifer system.</title>
        <authorList>
            <person name="Anantharaman K."/>
            <person name="Brown C.T."/>
            <person name="Hug L.A."/>
            <person name="Sharon I."/>
            <person name="Castelle C.J."/>
            <person name="Probst A.J."/>
            <person name="Thomas B.C."/>
            <person name="Singh A."/>
            <person name="Wilkins M.J."/>
            <person name="Karaoz U."/>
            <person name="Brodie E.L."/>
            <person name="Williams K.H."/>
            <person name="Hubbard S.S."/>
            <person name="Banfield J.F."/>
        </authorList>
    </citation>
    <scope>NUCLEOTIDE SEQUENCE [LARGE SCALE GENOMIC DNA]</scope>
</reference>
<evidence type="ECO:0000256" key="1">
    <source>
        <dbReference type="SAM" id="Phobius"/>
    </source>
</evidence>
<gene>
    <name evidence="2" type="ORF">A3C05_00615</name>
</gene>
<dbReference type="SUPFAM" id="SSF53850">
    <property type="entry name" value="Periplasmic binding protein-like II"/>
    <property type="match status" value="1"/>
</dbReference>
<dbReference type="InterPro" id="IPR006059">
    <property type="entry name" value="SBP"/>
</dbReference>